<comment type="caution">
    <text evidence="1">The sequence shown here is derived from an EMBL/GenBank/DDBJ whole genome shotgun (WGS) entry which is preliminary data.</text>
</comment>
<dbReference type="EMBL" id="JAAVJI010000004">
    <property type="protein sequence ID" value="NJP01185.1"/>
    <property type="molecule type" value="Genomic_DNA"/>
</dbReference>
<proteinExistence type="predicted"/>
<name>A0ABX0YCS1_9PSED</name>
<accession>A0ABX0YCS1</accession>
<evidence type="ECO:0000313" key="2">
    <source>
        <dbReference type="Proteomes" id="UP000746535"/>
    </source>
</evidence>
<dbReference type="Proteomes" id="UP000746535">
    <property type="component" value="Unassembled WGS sequence"/>
</dbReference>
<reference evidence="1 2" key="1">
    <citation type="submission" date="2020-03" db="EMBL/GenBank/DDBJ databases">
        <authorList>
            <person name="Wang L."/>
            <person name="He N."/>
            <person name="Li Y."/>
            <person name="Fang Y."/>
            <person name="Zhang F."/>
        </authorList>
    </citation>
    <scope>NUCLEOTIDE SEQUENCE [LARGE SCALE GENOMIC DNA]</scope>
    <source>
        <strain evidence="2">hsmgli-8</strain>
    </source>
</reference>
<evidence type="ECO:0008006" key="3">
    <source>
        <dbReference type="Google" id="ProtNLM"/>
    </source>
</evidence>
<organism evidence="1 2">
    <name type="scientific">Pseudomonas quercus</name>
    <dbReference type="NCBI Taxonomy" id="2722792"/>
    <lineage>
        <taxon>Bacteria</taxon>
        <taxon>Pseudomonadati</taxon>
        <taxon>Pseudomonadota</taxon>
        <taxon>Gammaproteobacteria</taxon>
        <taxon>Pseudomonadales</taxon>
        <taxon>Pseudomonadaceae</taxon>
        <taxon>Pseudomonas</taxon>
    </lineage>
</organism>
<dbReference type="RefSeq" id="WP_168083752.1">
    <property type="nucleotide sequence ID" value="NZ_JAAVJI010000004.1"/>
</dbReference>
<protein>
    <recommendedName>
        <fullName evidence="3">Glutamate synthase [NADPH] large chain</fullName>
    </recommendedName>
</protein>
<gene>
    <name evidence="1" type="ORF">HBH25_09935</name>
</gene>
<evidence type="ECO:0000313" key="1">
    <source>
        <dbReference type="EMBL" id="NJP01185.1"/>
    </source>
</evidence>
<keyword evidence="2" id="KW-1185">Reference proteome</keyword>
<sequence>MNVNTQAETAIHTLSQAFAPLRCVIVATRNNSFSFSIVNEHGVARHTERLYSEQYAAPAPLQAVINRARQSLAA</sequence>